<dbReference type="Proteomes" id="UP001270053">
    <property type="component" value="Unassembled WGS sequence"/>
</dbReference>
<dbReference type="PROSITE" id="PS51257">
    <property type="entry name" value="PROKAR_LIPOPROTEIN"/>
    <property type="match status" value="1"/>
</dbReference>
<gene>
    <name evidence="1" type="ORF">SGQ18_16680</name>
    <name evidence="2" type="ORF">SGQ44_15855</name>
</gene>
<evidence type="ECO:0000313" key="1">
    <source>
        <dbReference type="EMBL" id="MDX6183800.1"/>
    </source>
</evidence>
<dbReference type="RefSeq" id="WP_229974200.1">
    <property type="nucleotide sequence ID" value="NZ_CP087133.1"/>
</dbReference>
<accession>A0AAJ2SJB4</accession>
<dbReference type="AlphaFoldDB" id="A0AAJ2SJB4"/>
<dbReference type="EMBL" id="JAWXVG010000010">
    <property type="protein sequence ID" value="MDX6183800.1"/>
    <property type="molecule type" value="Genomic_DNA"/>
</dbReference>
<evidence type="ECO:0000313" key="3">
    <source>
        <dbReference type="Proteomes" id="UP001270053"/>
    </source>
</evidence>
<name>A0AAJ2SJB4_9FLAO</name>
<proteinExistence type="predicted"/>
<comment type="caution">
    <text evidence="2">The sequence shown here is derived from an EMBL/GenBank/DDBJ whole genome shotgun (WGS) entry which is preliminary data.</text>
</comment>
<organism evidence="2 3">
    <name type="scientific">Flavobacterium flavipigmentatum</name>
    <dbReference type="NCBI Taxonomy" id="2893884"/>
    <lineage>
        <taxon>Bacteria</taxon>
        <taxon>Pseudomonadati</taxon>
        <taxon>Bacteroidota</taxon>
        <taxon>Flavobacteriia</taxon>
        <taxon>Flavobacteriales</taxon>
        <taxon>Flavobacteriaceae</taxon>
        <taxon>Flavobacterium</taxon>
    </lineage>
</organism>
<evidence type="ECO:0000313" key="4">
    <source>
        <dbReference type="Proteomes" id="UP001278738"/>
    </source>
</evidence>
<evidence type="ECO:0000313" key="2">
    <source>
        <dbReference type="EMBL" id="MDX6187239.1"/>
    </source>
</evidence>
<dbReference type="Proteomes" id="UP001278738">
    <property type="component" value="Unassembled WGS sequence"/>
</dbReference>
<keyword evidence="4" id="KW-1185">Reference proteome</keyword>
<reference evidence="2 4" key="1">
    <citation type="submission" date="2023-11" db="EMBL/GenBank/DDBJ databases">
        <title>Unpublished Manusciprt.</title>
        <authorList>
            <person name="Saticioglu I.B."/>
            <person name="Ay H."/>
            <person name="Ajmi N."/>
            <person name="Altun S."/>
            <person name="Duman M."/>
        </authorList>
    </citation>
    <scope>NUCLEOTIDE SEQUENCE</scope>
    <source>
        <strain evidence="1 4">Fl-33</strain>
        <strain evidence="2">Fl-77</strain>
    </source>
</reference>
<sequence>MKTFLFIFLCITLTSCKFENKPQGSFFEFVSESDTTCLKEIAEAKKELENGKLTYCHYSGNIINHYLRSEKELIEVLKENNIDFRNEGSSCVVYENQTEHCYCELMEEKINQKYGEKFVDSLLNIADEKYLIKHINDTMHYAKCDRRPNYPNDKDDSEDEYSEVMQKEIDDAINYPKGYIKRPNYDVSAFVNISFYVDKNGNAKITYFSFYFDIKSNHKLEKHFESELKKIIKREKWKPAQMRKRNVNSDMVLRYGFE</sequence>
<protein>
    <submittedName>
        <fullName evidence="2">Uncharacterized protein</fullName>
    </submittedName>
</protein>
<dbReference type="EMBL" id="JAWXVH010000011">
    <property type="protein sequence ID" value="MDX6187239.1"/>
    <property type="molecule type" value="Genomic_DNA"/>
</dbReference>